<evidence type="ECO:0000256" key="7">
    <source>
        <dbReference type="ARBA" id="ARBA00022581"/>
    </source>
</evidence>
<keyword evidence="15 20" id="KW-0010">Activator</keyword>
<evidence type="ECO:0000256" key="6">
    <source>
        <dbReference type="ARBA" id="ARBA00022562"/>
    </source>
</evidence>
<evidence type="ECO:0000256" key="18">
    <source>
        <dbReference type="ARBA" id="ARBA00023280"/>
    </source>
</evidence>
<keyword evidence="7 20" id="KW-0945">Host-virus interaction</keyword>
<keyword evidence="6" id="KW-1048">Host nucleus</keyword>
<evidence type="ECO:0000256" key="12">
    <source>
        <dbReference type="ARBA" id="ARBA00022833"/>
    </source>
</evidence>
<feature type="region of interest" description="Disordered" evidence="21">
    <location>
        <begin position="198"/>
        <end position="218"/>
    </location>
</feature>
<evidence type="ECO:0000256" key="21">
    <source>
        <dbReference type="SAM" id="MobiDB-lite"/>
    </source>
</evidence>
<evidence type="ECO:0000256" key="8">
    <source>
        <dbReference type="ARBA" id="ARBA00022632"/>
    </source>
</evidence>
<evidence type="ECO:0000256" key="11">
    <source>
        <dbReference type="ARBA" id="ARBA00022830"/>
    </source>
</evidence>
<dbReference type="GO" id="GO:0039645">
    <property type="term" value="P:symbiont-mediated perturbation of host cell cycle G1/S transition checkpoint"/>
    <property type="evidence" value="ECO:0007669"/>
    <property type="project" value="UniProtKB-UniRule"/>
</dbReference>
<evidence type="ECO:0000256" key="15">
    <source>
        <dbReference type="ARBA" id="ARBA00023159"/>
    </source>
</evidence>
<keyword evidence="10" id="KW-0863">Zinc-finger</keyword>
<evidence type="ECO:0000256" key="13">
    <source>
        <dbReference type="ARBA" id="ARBA00022961"/>
    </source>
</evidence>
<feature type="region of interest" description="Disordered" evidence="21">
    <location>
        <begin position="79"/>
        <end position="106"/>
    </location>
</feature>
<accession>Q6QPB8</accession>
<evidence type="ECO:0000256" key="19">
    <source>
        <dbReference type="ARBA" id="ARBA00023309"/>
    </source>
</evidence>
<organism evidence="22 23">
    <name type="scientific">Simian adenovirus 24</name>
    <dbReference type="NCBI Taxonomy" id="175568"/>
    <lineage>
        <taxon>Viruses</taxon>
        <taxon>Varidnaviria</taxon>
        <taxon>Bamfordvirae</taxon>
        <taxon>Preplasmiviricota</taxon>
        <taxon>Polisuviricotina</taxon>
        <taxon>Pharingeaviricetes</taxon>
        <taxon>Rowavirales</taxon>
        <taxon>Adenoviridae</taxon>
        <taxon>Mastadenovirus</taxon>
        <taxon>Mastadenovirus exoticum</taxon>
        <taxon>Human mastadenovirus E</taxon>
    </lineage>
</organism>
<evidence type="ECO:0000256" key="14">
    <source>
        <dbReference type="ARBA" id="ARBA00023015"/>
    </source>
</evidence>
<keyword evidence="11" id="KW-1114">Inhibition of host interferon signaling pathway by virus</keyword>
<dbReference type="GO" id="GO:0046872">
    <property type="term" value="F:metal ion binding"/>
    <property type="evidence" value="ECO:0007669"/>
    <property type="project" value="UniProtKB-UniRule"/>
</dbReference>
<keyword evidence="14 20" id="KW-0805">Transcription regulation</keyword>
<evidence type="ECO:0000313" key="22">
    <source>
        <dbReference type="EMBL" id="AAS10427.1"/>
    </source>
</evidence>
<sequence>MRHLRDLPGNVFLATGNEILELVVDAMMGGDPPEPPTPFEAPSLYDLYDLEVDVPENDPNEEAVNDLFSDAALLAAEQANTDSGSDSDSSLHTPRPGRGEKKIPELKGEELDLRCYEECLPPSDDEEDEEAIRAASNQGVKAAGESFSLDCPTLPGHGCKSCEFHRMNTGDKNVMCALCYMRAYNHCVYSPVSDVDETPTSECISSPPEIGEEPPEDIIHRPVAVRVTGRRAAVESLDDLLQGGDEPLDLCTRKRPRH</sequence>
<keyword evidence="5" id="KW-0244">Early protein</keyword>
<comment type="function">
    <text evidence="20">Plays a role in viral genome replication by driving entry of quiescent cells into the cell cycle.</text>
</comment>
<evidence type="ECO:0000256" key="3">
    <source>
        <dbReference type="ARBA" id="ARBA00019274"/>
    </source>
</evidence>
<evidence type="ECO:0000256" key="5">
    <source>
        <dbReference type="ARBA" id="ARBA00022518"/>
    </source>
</evidence>
<evidence type="ECO:0000256" key="2">
    <source>
        <dbReference type="ARBA" id="ARBA00007334"/>
    </source>
</evidence>
<proteinExistence type="inferred from homology"/>
<comment type="similarity">
    <text evidence="2 20">Belongs to the adenoviridae E1A protein family.</text>
</comment>
<evidence type="ECO:0000256" key="1">
    <source>
        <dbReference type="ARBA" id="ARBA00004147"/>
    </source>
</evidence>
<keyword evidence="17" id="KW-0922">Interferon antiviral system evasion</keyword>
<keyword evidence="12" id="KW-0862">Zinc</keyword>
<keyword evidence="18 20" id="KW-0899">Viral immunoevasion</keyword>
<keyword evidence="13" id="KW-1105">Inhibition of host STAT1 by virus</keyword>
<keyword evidence="8" id="KW-1090">Inhibition of host innate immune response by virus</keyword>
<evidence type="ECO:0000256" key="9">
    <source>
        <dbReference type="ARBA" id="ARBA00022723"/>
    </source>
</evidence>
<feature type="compositionally biased region" description="Polar residues" evidence="21">
    <location>
        <begin position="79"/>
        <end position="92"/>
    </location>
</feature>
<protein>
    <recommendedName>
        <fullName evidence="3 20">Early E1A protein</fullName>
    </recommendedName>
</protein>
<dbReference type="Proteomes" id="UP000163339">
    <property type="component" value="Segment"/>
</dbReference>
<dbReference type="InterPro" id="IPR014410">
    <property type="entry name" value="Aden_E1A"/>
</dbReference>
<evidence type="ECO:0000256" key="10">
    <source>
        <dbReference type="ARBA" id="ARBA00022771"/>
    </source>
</evidence>
<keyword evidence="19" id="KW-1078">G1/S host cell cycle checkpoint dysregulation by virus</keyword>
<evidence type="ECO:0000256" key="4">
    <source>
        <dbReference type="ARBA" id="ARBA00022504"/>
    </source>
</evidence>
<comment type="subcellular location">
    <subcellularLocation>
        <location evidence="1">Host nucleus</location>
    </subcellularLocation>
</comment>
<dbReference type="EMBL" id="AY530878">
    <property type="protein sequence ID" value="AAS10427.1"/>
    <property type="molecule type" value="Genomic_DNA"/>
</dbReference>
<dbReference type="Pfam" id="PF02703">
    <property type="entry name" value="Adeno_E1A"/>
    <property type="match status" value="2"/>
</dbReference>
<reference evidence="22 23" key="1">
    <citation type="journal article" date="2004" name="Virology">
        <title>Complete nucleotide sequences and genome organization of four chimpanzee adenoviruses.</title>
        <authorList>
            <person name="Roy S."/>
            <person name="Gao G."/>
            <person name="Clawson D.S."/>
            <person name="Vandenberghe L.H."/>
            <person name="Farina S.F."/>
            <person name="Wilson J.M."/>
        </authorList>
    </citation>
    <scope>NUCLEOTIDE SEQUENCE [LARGE SCALE GENOMIC DNA]</scope>
    <source>
        <strain evidence="22">ATCC VR-593</strain>
    </source>
</reference>
<dbReference type="GO" id="GO:0006355">
    <property type="term" value="P:regulation of DNA-templated transcription"/>
    <property type="evidence" value="ECO:0007669"/>
    <property type="project" value="InterPro"/>
</dbReference>
<keyword evidence="9" id="KW-0479">Metal-binding</keyword>
<evidence type="ECO:0000256" key="16">
    <source>
        <dbReference type="ARBA" id="ARBA00023163"/>
    </source>
</evidence>
<keyword evidence="4" id="KW-1121">Modulation of host cell cycle by virus</keyword>
<evidence type="ECO:0000256" key="20">
    <source>
        <dbReference type="PIRNR" id="PIRNR003669"/>
    </source>
</evidence>
<evidence type="ECO:0000256" key="17">
    <source>
        <dbReference type="ARBA" id="ARBA00023258"/>
    </source>
</evidence>
<feature type="compositionally biased region" description="Basic and acidic residues" evidence="21">
    <location>
        <begin position="97"/>
        <end position="106"/>
    </location>
</feature>
<name>Q6QPB8_9ADEN</name>
<evidence type="ECO:0000313" key="23">
    <source>
        <dbReference type="Proteomes" id="UP000163339"/>
    </source>
</evidence>
<dbReference type="PIRSF" id="PIRSF003669">
    <property type="entry name" value="Aden_E1A"/>
    <property type="match status" value="1"/>
</dbReference>
<keyword evidence="16 20" id="KW-0804">Transcription</keyword>